<dbReference type="AlphaFoldDB" id="A0A5D4HBI4"/>
<evidence type="ECO:0000313" key="2">
    <source>
        <dbReference type="Proteomes" id="UP000322362"/>
    </source>
</evidence>
<dbReference type="Proteomes" id="UP000322362">
    <property type="component" value="Unassembled WGS sequence"/>
</dbReference>
<dbReference type="EMBL" id="VTAV01000001">
    <property type="protein sequence ID" value="TYR38166.1"/>
    <property type="molecule type" value="Genomic_DNA"/>
</dbReference>
<protein>
    <submittedName>
        <fullName evidence="1">Uncharacterized protein</fullName>
    </submittedName>
</protein>
<dbReference type="RefSeq" id="WP_148917630.1">
    <property type="nucleotide sequence ID" value="NZ_VTAV01000001.1"/>
</dbReference>
<gene>
    <name evidence="1" type="ORF">FXV77_02480</name>
</gene>
<accession>A0A5D4HBI4</accession>
<keyword evidence="2" id="KW-1185">Reference proteome</keyword>
<reference evidence="1 2" key="1">
    <citation type="submission" date="2019-08" db="EMBL/GenBank/DDBJ databases">
        <title>Phlebobacter frassis gen. nov. sp. nov., a new member of family Sphingobacteriaceae isolated from sand fly rearing media.</title>
        <authorList>
            <person name="Kakumanu M.L."/>
            <person name="Marayati B.F."/>
            <person name="Wada-Katsumata A."/>
            <person name="Wasserberg G."/>
            <person name="Schal C."/>
            <person name="Apperson C.S."/>
            <person name="Ponnusamy L."/>
        </authorList>
    </citation>
    <scope>NUCLEOTIDE SEQUENCE [LARGE SCALE GENOMIC DNA]</scope>
    <source>
        <strain evidence="1 2">SSI9</strain>
    </source>
</reference>
<name>A0A5D4HBI4_9SPHI</name>
<comment type="caution">
    <text evidence="1">The sequence shown here is derived from an EMBL/GenBank/DDBJ whole genome shotgun (WGS) entry which is preliminary data.</text>
</comment>
<evidence type="ECO:0000313" key="1">
    <source>
        <dbReference type="EMBL" id="TYR38166.1"/>
    </source>
</evidence>
<sequence length="109" mass="12122">MPASSVIGRWNVLDPFAEEDRAGSSYNYAVPQEPDDVRVQADDIPHVSTDAPICGLSGHQASIELRFTPLVVPRHQYEPPQNTVSVHLHVILHPLCKLAVPQYIYLTPQ</sequence>
<proteinExistence type="predicted"/>
<organism evidence="1 2">
    <name type="scientific">Sphingobacterium phlebotomi</name>
    <dbReference type="NCBI Taxonomy" id="2605433"/>
    <lineage>
        <taxon>Bacteria</taxon>
        <taxon>Pseudomonadati</taxon>
        <taxon>Bacteroidota</taxon>
        <taxon>Sphingobacteriia</taxon>
        <taxon>Sphingobacteriales</taxon>
        <taxon>Sphingobacteriaceae</taxon>
        <taxon>Sphingobacterium</taxon>
    </lineage>
</organism>